<feature type="region of interest" description="Disordered" evidence="1">
    <location>
        <begin position="25"/>
        <end position="53"/>
    </location>
</feature>
<accession>A0ABX7VX61</accession>
<evidence type="ECO:0000256" key="1">
    <source>
        <dbReference type="SAM" id="MobiDB-lite"/>
    </source>
</evidence>
<dbReference type="RefSeq" id="WP_209365348.1">
    <property type="nucleotide sequence ID" value="NZ_CP046956.1"/>
</dbReference>
<keyword evidence="2" id="KW-0732">Signal</keyword>
<dbReference type="PROSITE" id="PS51257">
    <property type="entry name" value="PROKAR_LIPOPROTEIN"/>
    <property type="match status" value="1"/>
</dbReference>
<name>A0ABX7VX61_9BACI</name>
<sequence length="205" mass="23035">MLNKQKRFPLLLVVLLMASGCATGNRGADPEVDRSLGGAETNSEQGAGNVDENDVTSKLGYVRYKKDELNSDEESRQMVSVDRNKMADTITRMILRYDGFEEAATLVTDDEVLIAYHRPENMEREKAASIAKKTAMSLMPRYYDIVVSDKDVSFQEIQSLKNSSTLDDDYENTLRSIMESMKEAPQGEGWPEADVKDRDDNAMTE</sequence>
<dbReference type="Proteomes" id="UP000665043">
    <property type="component" value="Chromosome"/>
</dbReference>
<proteinExistence type="predicted"/>
<gene>
    <name evidence="3" type="ORF">ERJ70_13405</name>
</gene>
<protein>
    <recommendedName>
        <fullName evidence="5">Sporulation lipoprotein YhcN/YlaJ (Spore_YhcN_YlaJ)</fullName>
    </recommendedName>
</protein>
<dbReference type="Pfam" id="PF09580">
    <property type="entry name" value="Spore_YhcN_YlaJ"/>
    <property type="match status" value="1"/>
</dbReference>
<dbReference type="InterPro" id="IPR019076">
    <property type="entry name" value="Spore_lipoprot_YhcN/YlaJ-like"/>
</dbReference>
<reference evidence="3 4" key="1">
    <citation type="submission" date="2019-12" db="EMBL/GenBank/DDBJ databases">
        <title>The whole genome sequencing of a strain isolated from a Mars analog, Dalangtan Playa.</title>
        <authorList>
            <person name="Huang T."/>
        </authorList>
    </citation>
    <scope>NUCLEOTIDE SEQUENCE [LARGE SCALE GENOMIC DNA]</scope>
    <source>
        <strain evidence="3 4">DP4-553-S</strain>
    </source>
</reference>
<feature type="region of interest" description="Disordered" evidence="1">
    <location>
        <begin position="180"/>
        <end position="205"/>
    </location>
</feature>
<organism evidence="3 4">
    <name type="scientific">Sediminibacillus dalangtanensis</name>
    <dbReference type="NCBI Taxonomy" id="2729421"/>
    <lineage>
        <taxon>Bacteria</taxon>
        <taxon>Bacillati</taxon>
        <taxon>Bacillota</taxon>
        <taxon>Bacilli</taxon>
        <taxon>Bacillales</taxon>
        <taxon>Bacillaceae</taxon>
        <taxon>Sediminibacillus</taxon>
    </lineage>
</organism>
<evidence type="ECO:0000313" key="3">
    <source>
        <dbReference type="EMBL" id="QTN00206.1"/>
    </source>
</evidence>
<evidence type="ECO:0000313" key="4">
    <source>
        <dbReference type="Proteomes" id="UP000665043"/>
    </source>
</evidence>
<keyword evidence="4" id="KW-1185">Reference proteome</keyword>
<evidence type="ECO:0008006" key="5">
    <source>
        <dbReference type="Google" id="ProtNLM"/>
    </source>
</evidence>
<evidence type="ECO:0000256" key="2">
    <source>
        <dbReference type="SAM" id="SignalP"/>
    </source>
</evidence>
<feature type="signal peptide" evidence="2">
    <location>
        <begin position="1"/>
        <end position="24"/>
    </location>
</feature>
<feature type="compositionally biased region" description="Basic and acidic residues" evidence="1">
    <location>
        <begin position="193"/>
        <end position="205"/>
    </location>
</feature>
<dbReference type="EMBL" id="CP046956">
    <property type="protein sequence ID" value="QTN00206.1"/>
    <property type="molecule type" value="Genomic_DNA"/>
</dbReference>
<feature type="chain" id="PRO_5046248236" description="Sporulation lipoprotein YhcN/YlaJ (Spore_YhcN_YlaJ)" evidence="2">
    <location>
        <begin position="25"/>
        <end position="205"/>
    </location>
</feature>